<dbReference type="Proteomes" id="UP000054324">
    <property type="component" value="Unassembled WGS sequence"/>
</dbReference>
<keyword evidence="3" id="KW-0808">Transferase</keyword>
<evidence type="ECO:0000259" key="9">
    <source>
        <dbReference type="PROSITE" id="PS50290"/>
    </source>
</evidence>
<evidence type="ECO:0000256" key="3">
    <source>
        <dbReference type="ARBA" id="ARBA00022679"/>
    </source>
</evidence>
<dbReference type="SUPFAM" id="SSF48371">
    <property type="entry name" value="ARM repeat"/>
    <property type="match status" value="1"/>
</dbReference>
<dbReference type="GeneID" id="20316932"/>
<dbReference type="CDD" id="cd05168">
    <property type="entry name" value="PI4Kc_III_beta"/>
    <property type="match status" value="1"/>
</dbReference>
<feature type="region of interest" description="Disordered" evidence="8">
    <location>
        <begin position="363"/>
        <end position="415"/>
    </location>
</feature>
<dbReference type="PANTHER" id="PTHR10048:SF22">
    <property type="entry name" value="PHOSPHATIDYLINOSITOL 4-KINASE BETA"/>
    <property type="match status" value="1"/>
</dbReference>
<dbReference type="PROSITE" id="PS00915">
    <property type="entry name" value="PI3_4_KINASE_1"/>
    <property type="match status" value="1"/>
</dbReference>
<dbReference type="OrthoDB" id="10264149at2759"/>
<feature type="region of interest" description="Disordered" evidence="8">
    <location>
        <begin position="557"/>
        <end position="606"/>
    </location>
</feature>
<dbReference type="InterPro" id="IPR018936">
    <property type="entry name" value="PI3/4_kinase_CS"/>
</dbReference>
<dbReference type="Pfam" id="PF21245">
    <property type="entry name" value="PI4KB-PIK1_PIK"/>
    <property type="match status" value="1"/>
</dbReference>
<feature type="domain" description="PI3K/PI4K catalytic" evidence="9">
    <location>
        <begin position="892"/>
        <end position="1163"/>
    </location>
</feature>
<dbReference type="CTD" id="20316932"/>
<feature type="compositionally biased region" description="Polar residues" evidence="8">
    <location>
        <begin position="390"/>
        <end position="415"/>
    </location>
</feature>
<dbReference type="InterPro" id="IPR036940">
    <property type="entry name" value="PI3/4_kinase_cat_sf"/>
</dbReference>
<dbReference type="EMBL" id="KL596653">
    <property type="protein sequence ID" value="KER30932.1"/>
    <property type="molecule type" value="Genomic_DNA"/>
</dbReference>
<feature type="region of interest" description="Disordered" evidence="8">
    <location>
        <begin position="290"/>
        <end position="324"/>
    </location>
</feature>
<dbReference type="InterPro" id="IPR001263">
    <property type="entry name" value="PI3K_accessory_dom"/>
</dbReference>
<dbReference type="GO" id="GO:0004430">
    <property type="term" value="F:1-phosphatidylinositol 4-kinase activity"/>
    <property type="evidence" value="ECO:0007669"/>
    <property type="project" value="UniProtKB-EC"/>
</dbReference>
<protein>
    <recommendedName>
        <fullName evidence="7">Phosphatidylinositol 4-kinase beta</fullName>
        <ecNumber evidence="2">2.7.1.67</ecNumber>
    </recommendedName>
</protein>
<dbReference type="GO" id="GO:0046854">
    <property type="term" value="P:phosphatidylinositol phosphate biosynthetic process"/>
    <property type="evidence" value="ECO:0007669"/>
    <property type="project" value="InterPro"/>
</dbReference>
<dbReference type="InterPro" id="IPR042236">
    <property type="entry name" value="PI3K_accessory_sf"/>
</dbReference>
<dbReference type="GO" id="GO:0005741">
    <property type="term" value="C:mitochondrial outer membrane"/>
    <property type="evidence" value="ECO:0007669"/>
    <property type="project" value="UniProtKB-SubCell"/>
</dbReference>
<dbReference type="InterPro" id="IPR016024">
    <property type="entry name" value="ARM-type_fold"/>
</dbReference>
<dbReference type="RefSeq" id="XP_009165323.1">
    <property type="nucleotide sequence ID" value="XM_009167059.1"/>
</dbReference>
<evidence type="ECO:0000256" key="5">
    <source>
        <dbReference type="ARBA" id="ARBA00036767"/>
    </source>
</evidence>
<dbReference type="Pfam" id="PF00454">
    <property type="entry name" value="PI3_PI4_kinase"/>
    <property type="match status" value="1"/>
</dbReference>
<dbReference type="KEGG" id="ovi:T265_02744"/>
<comment type="catalytic activity">
    <reaction evidence="5">
        <text>a 1,2-diacyl-sn-glycero-3-phospho-(1D-myo-inositol) + ATP = a 1,2-diacyl-sn-glycero-3-phospho-(1D-myo-inositol 4-phosphate) + ADP + H(+)</text>
        <dbReference type="Rhea" id="RHEA:19877"/>
        <dbReference type="ChEBI" id="CHEBI:15378"/>
        <dbReference type="ChEBI" id="CHEBI:30616"/>
        <dbReference type="ChEBI" id="CHEBI:57880"/>
        <dbReference type="ChEBI" id="CHEBI:58178"/>
        <dbReference type="ChEBI" id="CHEBI:456216"/>
        <dbReference type="EC" id="2.7.1.67"/>
    </reaction>
    <physiologicalReaction direction="left-to-right" evidence="5">
        <dbReference type="Rhea" id="RHEA:19878"/>
    </physiologicalReaction>
</comment>
<dbReference type="PANTHER" id="PTHR10048">
    <property type="entry name" value="PHOSPHATIDYLINOSITOL KINASE"/>
    <property type="match status" value="1"/>
</dbReference>
<reference evidence="11 12" key="1">
    <citation type="submission" date="2013-11" db="EMBL/GenBank/DDBJ databases">
        <title>Opisthorchis viverrini - life in the bile duct.</title>
        <authorList>
            <person name="Young N.D."/>
            <person name="Nagarajan N."/>
            <person name="Lin S.J."/>
            <person name="Korhonen P.K."/>
            <person name="Jex A.R."/>
            <person name="Hall R.S."/>
            <person name="Safavi-Hemami H."/>
            <person name="Kaewkong W."/>
            <person name="Bertrand D."/>
            <person name="Gao S."/>
            <person name="Seet Q."/>
            <person name="Wongkham S."/>
            <person name="Teh B.T."/>
            <person name="Wongkham C."/>
            <person name="Intapan P.M."/>
            <person name="Maleewong W."/>
            <person name="Yang X."/>
            <person name="Hu M."/>
            <person name="Wang Z."/>
            <person name="Hofmann A."/>
            <person name="Sternberg P.W."/>
            <person name="Tan P."/>
            <person name="Wang J."/>
            <person name="Gasser R.B."/>
        </authorList>
    </citation>
    <scope>NUCLEOTIDE SEQUENCE [LARGE SCALE GENOMIC DNA]</scope>
</reference>
<dbReference type="PROSITE" id="PS50290">
    <property type="entry name" value="PI3_4_KINASE_3"/>
    <property type="match status" value="1"/>
</dbReference>
<accession>A0A074ZY68</accession>
<dbReference type="Gene3D" id="3.30.1010.10">
    <property type="entry name" value="Phosphatidylinositol 3-kinase Catalytic Subunit, Chain A, domain 4"/>
    <property type="match status" value="1"/>
</dbReference>
<dbReference type="SUPFAM" id="SSF56112">
    <property type="entry name" value="Protein kinase-like (PK-like)"/>
    <property type="match status" value="1"/>
</dbReference>
<dbReference type="AlphaFoldDB" id="A0A074ZY68"/>
<evidence type="ECO:0000256" key="6">
    <source>
        <dbReference type="ARBA" id="ARBA00037860"/>
    </source>
</evidence>
<dbReference type="GO" id="GO:0030867">
    <property type="term" value="C:rough endoplasmic reticulum membrane"/>
    <property type="evidence" value="ECO:0007669"/>
    <property type="project" value="UniProtKB-SubCell"/>
</dbReference>
<evidence type="ECO:0000256" key="7">
    <source>
        <dbReference type="ARBA" id="ARBA00039877"/>
    </source>
</evidence>
<feature type="compositionally biased region" description="Polar residues" evidence="8">
    <location>
        <begin position="116"/>
        <end position="147"/>
    </location>
</feature>
<dbReference type="InterPro" id="IPR049160">
    <property type="entry name" value="PI4KB-PIK1_PIK"/>
</dbReference>
<gene>
    <name evidence="11" type="ORF">T265_02744</name>
</gene>
<dbReference type="Gene3D" id="1.10.1070.11">
    <property type="entry name" value="Phosphatidylinositol 3-/4-kinase, catalytic domain"/>
    <property type="match status" value="1"/>
</dbReference>
<keyword evidence="4" id="KW-0418">Kinase</keyword>
<name>A0A074ZY68_OPIVI</name>
<comment type="subcellular location">
    <subcellularLocation>
        <location evidence="1">Mitochondrion outer membrane</location>
        <topology evidence="1">Peripheral membrane protein</topology>
    </subcellularLocation>
    <subcellularLocation>
        <location evidence="6">Rough endoplasmic reticulum membrane</location>
        <topology evidence="6">Peripheral membrane protein</topology>
    </subcellularLocation>
</comment>
<proteinExistence type="predicted"/>
<dbReference type="GO" id="GO:0048015">
    <property type="term" value="P:phosphatidylinositol-mediated signaling"/>
    <property type="evidence" value="ECO:0007669"/>
    <property type="project" value="TreeGrafter"/>
</dbReference>
<dbReference type="SMART" id="SM00146">
    <property type="entry name" value="PI3Kc"/>
    <property type="match status" value="1"/>
</dbReference>
<dbReference type="PROSITE" id="PS51545">
    <property type="entry name" value="PIK_HELICAL"/>
    <property type="match status" value="1"/>
</dbReference>
<evidence type="ECO:0000256" key="4">
    <source>
        <dbReference type="ARBA" id="ARBA00022777"/>
    </source>
</evidence>
<feature type="compositionally biased region" description="Polar residues" evidence="8">
    <location>
        <begin position="363"/>
        <end position="379"/>
    </location>
</feature>
<feature type="compositionally biased region" description="Polar residues" evidence="8">
    <location>
        <begin position="572"/>
        <end position="582"/>
    </location>
</feature>
<dbReference type="InterPro" id="IPR000403">
    <property type="entry name" value="PI3/4_kinase_cat_dom"/>
</dbReference>
<evidence type="ECO:0000256" key="1">
    <source>
        <dbReference type="ARBA" id="ARBA00004450"/>
    </source>
</evidence>
<evidence type="ECO:0000256" key="8">
    <source>
        <dbReference type="SAM" id="MobiDB-lite"/>
    </source>
</evidence>
<organism evidence="11 12">
    <name type="scientific">Opisthorchis viverrini</name>
    <name type="common">Southeast Asian liver fluke</name>
    <dbReference type="NCBI Taxonomy" id="6198"/>
    <lineage>
        <taxon>Eukaryota</taxon>
        <taxon>Metazoa</taxon>
        <taxon>Spiralia</taxon>
        <taxon>Lophotrochozoa</taxon>
        <taxon>Platyhelminthes</taxon>
        <taxon>Trematoda</taxon>
        <taxon>Digenea</taxon>
        <taxon>Opisthorchiida</taxon>
        <taxon>Opisthorchiata</taxon>
        <taxon>Opisthorchiidae</taxon>
        <taxon>Opisthorchis</taxon>
    </lineage>
</organism>
<dbReference type="InterPro" id="IPR011009">
    <property type="entry name" value="Kinase-like_dom_sf"/>
</dbReference>
<dbReference type="EC" id="2.7.1.67" evidence="2"/>
<keyword evidence="12" id="KW-1185">Reference proteome</keyword>
<dbReference type="FunFam" id="1.10.1070.11:FF:000016">
    <property type="entry name" value="PIK1p Phosphatidylinositol 4-kinase"/>
    <property type="match status" value="1"/>
</dbReference>
<feature type="region of interest" description="Disordered" evidence="8">
    <location>
        <begin position="60"/>
        <end position="159"/>
    </location>
</feature>
<feature type="compositionally biased region" description="Polar residues" evidence="8">
    <location>
        <begin position="297"/>
        <end position="317"/>
    </location>
</feature>
<dbReference type="Gene3D" id="1.25.40.70">
    <property type="entry name" value="Phosphatidylinositol 3-kinase, accessory domain (PIK)"/>
    <property type="match status" value="1"/>
</dbReference>
<feature type="compositionally biased region" description="Basic residues" evidence="8">
    <location>
        <begin position="81"/>
        <end position="95"/>
    </location>
</feature>
<dbReference type="InterPro" id="IPR015433">
    <property type="entry name" value="PI3/4_kinase"/>
</dbReference>
<evidence type="ECO:0000256" key="2">
    <source>
        <dbReference type="ARBA" id="ARBA00012169"/>
    </source>
</evidence>
<evidence type="ECO:0000313" key="12">
    <source>
        <dbReference type="Proteomes" id="UP000054324"/>
    </source>
</evidence>
<dbReference type="InterPro" id="IPR057754">
    <property type="entry name" value="PI4-kinase_beta/PIK1_cat"/>
</dbReference>
<evidence type="ECO:0000259" key="10">
    <source>
        <dbReference type="PROSITE" id="PS51545"/>
    </source>
</evidence>
<feature type="domain" description="PIK helical" evidence="10">
    <location>
        <begin position="71"/>
        <end position="277"/>
    </location>
</feature>
<sequence length="1178" mass="129399">MPNLTECRLGTAFRVEGCVIDSHPTGGVPDEPETSDFVVSWTQDIDGVITKNASFDNTSVESTMSGDSACKDSCEGSGANKKQKRSSMKAKKPSRHISGLFRFKKSQPGQSVRPVSPSSDGQTDLTVSSPTSDSEPTIGTQENSSTEVEPDGNAEQHSATGKSSWLLRLFESSLFNMDMALQYLFKTDDDDVRAYLANRLFGFSTSDVDFYLLQLVSLYQKSPELAKHLHRYFIHRCMQSTEFAIHLVWLLDTFAPPQQRDALRSASGALCRPSSVPTFSQVTSTMTSAGTLLDHSTGGSTPRQLPPHTQSNQSQSTESDETRTVTAIVEPQEYTAQNLRSIIFPTQELSLLLLNRIVSVSNETSLRGSSHSSRVLRTNSELRPDKTDAGPSNTQHSATLPLTGQSVPSDNGSRTPLCSSLGHKRAVSDISFLASHPDSHGARLHTARTQQSNVISATAEGAIANERVHTSDRWSSEDSAVGLSHDLENEQDLPNSMPHRLNGDWSVHSRHACTQDRTFGITGSCFSVNKIITKEPSGFELRAVHSLQRLSLADVPTASDDTNLRGLKRSAPSRNHIPSNHPVSDPSASHDVGMNTSSSMSPPDSGLQLVITDSSRPLSDDKLTVEPQAAGQQAYLDTGCPLDPTISLQLQLVPRLVPEWDFMDGLLRLARRLIPISSKEQRTAYLQAELANLNLHLPARVWLPVNKADHIVLRIPPTAAVCLNSKDKAPYLIYLEVLPCRDPWSDPLPSRPSSCHMRLCGPSSFPTGATSLTSLSQFPWNSSTPSSASAVSAIAAPDALSLVSSESSNSAEDRCSHMGDHISAVAVGHPDSHSRTGSAETDPFESTMTAQKTPLYVAAGDIRSRLKEQAEHQPLRSFKSDPEDPSAAVLKEPWHMKCQRIRELSPWGSLPGWRLTAAIVKVGDDLRQEQLAYQLLSVLQRIWKTERVPLWLRPLTVIVTSPDSGLIEPVPDTVSLHQIRRHARLSLLDYFHREYGPPNSEAFLTAQRNFVESCAAYCLVGFLLQVKDRHNGNILLDNEGHVIHIDYGFMLSASPGKNLGFETSPFKLTSEQVAVMGEIGSDMFEYYKCLLLRGLLAARKHMEEICVLVEIARVTCPQLPCFARGSGSAAISGLRQRFQLSRTEEQLRQSVDFMVDASLNSMTTRLYDRFQYYTNGIQ</sequence>
<dbReference type="STRING" id="6198.A0A074ZY68"/>
<evidence type="ECO:0000313" key="11">
    <source>
        <dbReference type="EMBL" id="KER30932.1"/>
    </source>
</evidence>
<dbReference type="PROSITE" id="PS00916">
    <property type="entry name" value="PI3_4_KINASE_2"/>
    <property type="match status" value="1"/>
</dbReference>